<accession>A0ABQ4P062</accession>
<comment type="caution">
    <text evidence="1">The sequence shown here is derived from an EMBL/GenBank/DDBJ whole genome shotgun (WGS) entry which is preliminary data.</text>
</comment>
<evidence type="ECO:0000313" key="2">
    <source>
        <dbReference type="Proteomes" id="UP000887104"/>
    </source>
</evidence>
<dbReference type="Proteomes" id="UP000887104">
    <property type="component" value="Unassembled WGS sequence"/>
</dbReference>
<evidence type="ECO:0008006" key="3">
    <source>
        <dbReference type="Google" id="ProtNLM"/>
    </source>
</evidence>
<organism evidence="1 2">
    <name type="scientific">Shewanella sairae</name>
    <dbReference type="NCBI Taxonomy" id="190310"/>
    <lineage>
        <taxon>Bacteria</taxon>
        <taxon>Pseudomonadati</taxon>
        <taxon>Pseudomonadota</taxon>
        <taxon>Gammaproteobacteria</taxon>
        <taxon>Alteromonadales</taxon>
        <taxon>Shewanellaceae</taxon>
        <taxon>Shewanella</taxon>
    </lineage>
</organism>
<reference evidence="1" key="1">
    <citation type="submission" date="2021-05" db="EMBL/GenBank/DDBJ databases">
        <title>Molecular characterization for Shewanella algae harboring chromosomal blaOXA-55-like strains isolated from clinical and environment sample.</title>
        <authorList>
            <person name="Ohama Y."/>
            <person name="Aoki K."/>
            <person name="Harada S."/>
            <person name="Moriya K."/>
            <person name="Ishii Y."/>
            <person name="Tateda K."/>
        </authorList>
    </citation>
    <scope>NUCLEOTIDE SEQUENCE</scope>
    <source>
        <strain evidence="1">JCM 11563</strain>
    </source>
</reference>
<sequence length="81" mass="8726">MKYGLITNIAFFAAVTLTGCTATSTSKFAEVEKGTSDFCSKFNGVNKMGKEIKVTNYTIKVEEVDSAGNKIENNKTVTCDA</sequence>
<dbReference type="PROSITE" id="PS51257">
    <property type="entry name" value="PROKAR_LIPOPROTEIN"/>
    <property type="match status" value="1"/>
</dbReference>
<keyword evidence="2" id="KW-1185">Reference proteome</keyword>
<proteinExistence type="predicted"/>
<dbReference type="RefSeq" id="WP_220778660.1">
    <property type="nucleotide sequence ID" value="NZ_BPEY01000003.1"/>
</dbReference>
<protein>
    <recommendedName>
        <fullName evidence="3">Lipoprotein</fullName>
    </recommendedName>
</protein>
<name>A0ABQ4P062_9GAMM</name>
<dbReference type="EMBL" id="BPEY01000003">
    <property type="protein sequence ID" value="GIU40816.1"/>
    <property type="molecule type" value="Genomic_DNA"/>
</dbReference>
<evidence type="ECO:0000313" key="1">
    <source>
        <dbReference type="EMBL" id="GIU40816.1"/>
    </source>
</evidence>
<gene>
    <name evidence="1" type="ORF">TUM4438_02930</name>
</gene>